<evidence type="ECO:0000256" key="4">
    <source>
        <dbReference type="ARBA" id="ARBA00022679"/>
    </source>
</evidence>
<dbReference type="PROSITE" id="PS50109">
    <property type="entry name" value="HIS_KIN"/>
    <property type="match status" value="1"/>
</dbReference>
<dbReference type="EMBL" id="JAUHJS010000002">
    <property type="protein sequence ID" value="MDN4164745.1"/>
    <property type="molecule type" value="Genomic_DNA"/>
</dbReference>
<dbReference type="EC" id="2.7.13.3" evidence="2"/>
<gene>
    <name evidence="11" type="ORF">QWY31_04485</name>
</gene>
<proteinExistence type="predicted"/>
<keyword evidence="7" id="KW-0067">ATP-binding</keyword>
<keyword evidence="12" id="KW-1185">Reference proteome</keyword>
<feature type="transmembrane region" description="Helical" evidence="9">
    <location>
        <begin position="163"/>
        <end position="183"/>
    </location>
</feature>
<dbReference type="PANTHER" id="PTHR43065:SF10">
    <property type="entry name" value="PEROXIDE STRESS-ACTIVATED HISTIDINE KINASE MAK3"/>
    <property type="match status" value="1"/>
</dbReference>
<feature type="domain" description="Histidine kinase" evidence="10">
    <location>
        <begin position="201"/>
        <end position="406"/>
    </location>
</feature>
<dbReference type="Gene3D" id="3.30.565.10">
    <property type="entry name" value="Histidine kinase-like ATPase, C-terminal domain"/>
    <property type="match status" value="1"/>
</dbReference>
<evidence type="ECO:0000256" key="1">
    <source>
        <dbReference type="ARBA" id="ARBA00000085"/>
    </source>
</evidence>
<evidence type="ECO:0000256" key="8">
    <source>
        <dbReference type="ARBA" id="ARBA00023012"/>
    </source>
</evidence>
<evidence type="ECO:0000256" key="2">
    <source>
        <dbReference type="ARBA" id="ARBA00012438"/>
    </source>
</evidence>
<dbReference type="CDD" id="cd00075">
    <property type="entry name" value="HATPase"/>
    <property type="match status" value="1"/>
</dbReference>
<comment type="catalytic activity">
    <reaction evidence="1">
        <text>ATP + protein L-histidine = ADP + protein N-phospho-L-histidine.</text>
        <dbReference type="EC" id="2.7.13.3"/>
    </reaction>
</comment>
<evidence type="ECO:0000313" key="11">
    <source>
        <dbReference type="EMBL" id="MDN4164745.1"/>
    </source>
</evidence>
<organism evidence="11 12">
    <name type="scientific">Shiella aurantiaca</name>
    <dbReference type="NCBI Taxonomy" id="3058365"/>
    <lineage>
        <taxon>Bacteria</taxon>
        <taxon>Pseudomonadati</taxon>
        <taxon>Bacteroidota</taxon>
        <taxon>Cytophagia</taxon>
        <taxon>Cytophagales</taxon>
        <taxon>Shiellaceae</taxon>
        <taxon>Shiella</taxon>
    </lineage>
</organism>
<keyword evidence="4" id="KW-0808">Transferase</keyword>
<evidence type="ECO:0000256" key="3">
    <source>
        <dbReference type="ARBA" id="ARBA00022553"/>
    </source>
</evidence>
<evidence type="ECO:0000259" key="10">
    <source>
        <dbReference type="PROSITE" id="PS50109"/>
    </source>
</evidence>
<feature type="transmembrane region" description="Helical" evidence="9">
    <location>
        <begin position="23"/>
        <end position="43"/>
    </location>
</feature>
<evidence type="ECO:0000313" key="12">
    <source>
        <dbReference type="Proteomes" id="UP001168552"/>
    </source>
</evidence>
<evidence type="ECO:0000256" key="9">
    <source>
        <dbReference type="SAM" id="Phobius"/>
    </source>
</evidence>
<dbReference type="InterPro" id="IPR003594">
    <property type="entry name" value="HATPase_dom"/>
</dbReference>
<dbReference type="SMART" id="SM00387">
    <property type="entry name" value="HATPase_c"/>
    <property type="match status" value="1"/>
</dbReference>
<dbReference type="Proteomes" id="UP001168552">
    <property type="component" value="Unassembled WGS sequence"/>
</dbReference>
<dbReference type="InterPro" id="IPR004358">
    <property type="entry name" value="Sig_transdc_His_kin-like_C"/>
</dbReference>
<keyword evidence="5" id="KW-0547">Nucleotide-binding</keyword>
<dbReference type="InterPro" id="IPR005467">
    <property type="entry name" value="His_kinase_dom"/>
</dbReference>
<dbReference type="RefSeq" id="WP_320003272.1">
    <property type="nucleotide sequence ID" value="NZ_JAUHJS010000002.1"/>
</dbReference>
<accession>A0ABT8F2R8</accession>
<evidence type="ECO:0000256" key="5">
    <source>
        <dbReference type="ARBA" id="ARBA00022741"/>
    </source>
</evidence>
<evidence type="ECO:0000256" key="6">
    <source>
        <dbReference type="ARBA" id="ARBA00022777"/>
    </source>
</evidence>
<name>A0ABT8F2R8_9BACT</name>
<keyword evidence="6 11" id="KW-0418">Kinase</keyword>
<keyword evidence="9" id="KW-1133">Transmembrane helix</keyword>
<evidence type="ECO:0000256" key="7">
    <source>
        <dbReference type="ARBA" id="ARBA00022840"/>
    </source>
</evidence>
<dbReference type="PANTHER" id="PTHR43065">
    <property type="entry name" value="SENSOR HISTIDINE KINASE"/>
    <property type="match status" value="1"/>
</dbReference>
<keyword evidence="9" id="KW-0812">Transmembrane</keyword>
<comment type="caution">
    <text evidence="11">The sequence shown here is derived from an EMBL/GenBank/DDBJ whole genome shotgun (WGS) entry which is preliminary data.</text>
</comment>
<reference evidence="11" key="1">
    <citation type="submission" date="2023-06" db="EMBL/GenBank/DDBJ databases">
        <title>Cytophagales bacterium Strain LB-30, isolated from soil.</title>
        <authorList>
            <person name="Liu B."/>
        </authorList>
    </citation>
    <scope>NUCLEOTIDE SEQUENCE</scope>
    <source>
        <strain evidence="11">LB-30</strain>
    </source>
</reference>
<keyword evidence="8" id="KW-0902">Two-component regulatory system</keyword>
<keyword evidence="9" id="KW-0472">Membrane</keyword>
<keyword evidence="3" id="KW-0597">Phosphoprotein</keyword>
<dbReference type="GO" id="GO:0016301">
    <property type="term" value="F:kinase activity"/>
    <property type="evidence" value="ECO:0007669"/>
    <property type="project" value="UniProtKB-KW"/>
</dbReference>
<dbReference type="PRINTS" id="PR00344">
    <property type="entry name" value="BCTRLSENSOR"/>
</dbReference>
<dbReference type="SUPFAM" id="SSF55874">
    <property type="entry name" value="ATPase domain of HSP90 chaperone/DNA topoisomerase II/histidine kinase"/>
    <property type="match status" value="1"/>
</dbReference>
<dbReference type="Pfam" id="PF02518">
    <property type="entry name" value="HATPase_c"/>
    <property type="match status" value="1"/>
</dbReference>
<sequence length="406" mass="46542">MKKSLKEVGISDLYESKSVMKSLALLMAFVISIASIVYTNSLVKSLKEREERLIALYAKTIEYMANENTNDNLNFLNQEILIQNNSIPVILTDEDFRPSVVRNVDIPENLAPQEREDFLLREMEAMRAEYQPILITWRGPDGTEYGNQYVFYKNSRLIYQLKYYPYVQLSVIGVFAFLVYLAFNYSRRAEQNRVWVGLAKETAHQLGTPLSSLMAWYEYLKTHEGLKDDPMIDEINKDIHKLETITSRFSSIGSIPVLKQENVYAIIRSIVDYLGKRISSKVQIEIHTHDTHLMASINKPLFDWVIENICKNAVDAMSGTGKIDISISRSTESQIIVDIKDNGKGIPKSKQKQIFQPGFTTKKRGWGLGLTLAKRIIENYHKGKIFVKESHPDTGTTFRIILKSHS</sequence>
<dbReference type="InterPro" id="IPR036890">
    <property type="entry name" value="HATPase_C_sf"/>
</dbReference>
<protein>
    <recommendedName>
        <fullName evidence="2">histidine kinase</fullName>
        <ecNumber evidence="2">2.7.13.3</ecNumber>
    </recommendedName>
</protein>